<reference evidence="1" key="1">
    <citation type="submission" date="2014-11" db="EMBL/GenBank/DDBJ databases">
        <title>Molecular phylogeny of cliff fern family Woodsiaceae with morphological implications.</title>
        <authorList>
            <person name="Shao Y.-Z."/>
            <person name="Wei R."/>
            <person name="Zhang X.-C."/>
        </authorList>
    </citation>
    <scope>NUCLEOTIDE SEQUENCE</scope>
</reference>
<proteinExistence type="predicted"/>
<dbReference type="EMBL" id="CDMZ01000844">
    <property type="protein sequence ID" value="CUC09427.1"/>
    <property type="molecule type" value="Genomic_DNA"/>
</dbReference>
<accession>A0A0K6S6Y4</accession>
<evidence type="ECO:0000313" key="1">
    <source>
        <dbReference type="EMBL" id="CUC09427.1"/>
    </source>
</evidence>
<sequence>MERKVEGLRVQKQLELWRQKHAKGLSDVGNHLDTLGELNMRFLSDNFKELPSKNEGEYPNCLCCGDSLQACACSWEELLGAKPGSIARYLSLQGNPGMSVGLGCAMEALLESSSAKYHSALSIYWAHIVRVFALLKAREVTKFVALGGRLKPRQEMERRFPSLYLSIEETLQLLVVSNRNEKFEWDPKKARIYALSYGWHSKEHPDPTGITAKTVMEGLAGWAVSLEIRSVNKAEREEYLRLFLDERGGKREKREGEDDEESWMEHKFVRMSVNSLPEKVYRFPVYFQDYTSLHQWPRTPEEDTLFKKGLALLPCLYGNSDLDVIFLRCTEIPAEVEGVMNTTPYHKRGWTTFESRVASTKDEKFTAHFGPLVEGLIQCPLAPPAFQRLLQEKRPEEMSESNKEGFVVRFTNGLEDRPLVANLYRTFVLDTQVRLQKKINFWGRYKIATKKKGEMLGEYLSWFGKQSECEVECVDLEGLHLNDASLPPVAAGLRGLTKMWKLHLSFNRFGPSSLFVLEPLCQLKSEYPGALPMLSQPNPPCESLFKPHTGSIALREKKKNIGEIRLLLVPPLVLSDLDNHACSFIVAKSVLCTSPNGAARRTKRSEGPLGVCLSFFPVTPEHKTKRLPKSCEVHHTHFE</sequence>
<protein>
    <submittedName>
        <fullName evidence="1">Uncharacterized protein</fullName>
    </submittedName>
</protein>
<name>A0A0K6S6Y4_9ALVE</name>
<dbReference type="VEuPathDB" id="CryptoDB:Cvel_20011"/>
<dbReference type="AlphaFoldDB" id="A0A0K6S6Y4"/>
<organism evidence="1">
    <name type="scientific">Chromera velia CCMP2878</name>
    <dbReference type="NCBI Taxonomy" id="1169474"/>
    <lineage>
        <taxon>Eukaryota</taxon>
        <taxon>Sar</taxon>
        <taxon>Alveolata</taxon>
        <taxon>Colpodellida</taxon>
        <taxon>Chromeraceae</taxon>
        <taxon>Chromera</taxon>
    </lineage>
</organism>
<dbReference type="PhylomeDB" id="A0A0K6S6Y4"/>
<gene>
    <name evidence="1" type="ORF">Cvel_20011.t2</name>
</gene>